<evidence type="ECO:0000259" key="5">
    <source>
        <dbReference type="PROSITE" id="PS50110"/>
    </source>
</evidence>
<dbReference type="Gene3D" id="3.40.50.2300">
    <property type="match status" value="1"/>
</dbReference>
<accession>A0A1D9P228</accession>
<dbReference type="PROSITE" id="PS50110">
    <property type="entry name" value="RESPONSE_REGULATORY"/>
    <property type="match status" value="1"/>
</dbReference>
<organism evidence="6 7">
    <name type="scientific">Butyrivibrio hungatei</name>
    <dbReference type="NCBI Taxonomy" id="185008"/>
    <lineage>
        <taxon>Bacteria</taxon>
        <taxon>Bacillati</taxon>
        <taxon>Bacillota</taxon>
        <taxon>Clostridia</taxon>
        <taxon>Lachnospirales</taxon>
        <taxon>Lachnospiraceae</taxon>
        <taxon>Butyrivibrio</taxon>
    </lineage>
</organism>
<dbReference type="InterPro" id="IPR001789">
    <property type="entry name" value="Sig_transdc_resp-reg_receiver"/>
</dbReference>
<feature type="domain" description="Response regulatory" evidence="5">
    <location>
        <begin position="137"/>
        <end position="252"/>
    </location>
</feature>
<dbReference type="OrthoDB" id="1706569at2"/>
<evidence type="ECO:0000256" key="4">
    <source>
        <dbReference type="PROSITE-ProRule" id="PRU00169"/>
    </source>
</evidence>
<dbReference type="EMBL" id="CP017831">
    <property type="protein sequence ID" value="AOZ96414.1"/>
    <property type="molecule type" value="Genomic_DNA"/>
</dbReference>
<protein>
    <recommendedName>
        <fullName evidence="1">Stage 0 sporulation protein A homolog</fullName>
    </recommendedName>
</protein>
<dbReference type="InterPro" id="IPR011006">
    <property type="entry name" value="CheY-like_superfamily"/>
</dbReference>
<dbReference type="RefSeq" id="WP_071176105.1">
    <property type="nucleotide sequence ID" value="NZ_CP017831.1"/>
</dbReference>
<comment type="function">
    <text evidence="3">May play the central regulatory role in sporulation. It may be an element of the effector pathway responsible for the activation of sporulation genes in response to nutritional stress. Spo0A may act in concert with spo0H (a sigma factor) to control the expression of some genes that are critical to the sporulation process.</text>
</comment>
<evidence type="ECO:0000313" key="6">
    <source>
        <dbReference type="EMBL" id="AOZ96414.1"/>
    </source>
</evidence>
<dbReference type="Pfam" id="PF00072">
    <property type="entry name" value="Response_reg"/>
    <property type="match status" value="1"/>
</dbReference>
<dbReference type="SUPFAM" id="SSF52172">
    <property type="entry name" value="CheY-like"/>
    <property type="match status" value="1"/>
</dbReference>
<dbReference type="CDD" id="cd00156">
    <property type="entry name" value="REC"/>
    <property type="match status" value="1"/>
</dbReference>
<dbReference type="Proteomes" id="UP000179284">
    <property type="component" value="Chromosome I"/>
</dbReference>
<evidence type="ECO:0000256" key="2">
    <source>
        <dbReference type="ARBA" id="ARBA00022553"/>
    </source>
</evidence>
<dbReference type="GO" id="GO:0000160">
    <property type="term" value="P:phosphorelay signal transduction system"/>
    <property type="evidence" value="ECO:0007669"/>
    <property type="project" value="InterPro"/>
</dbReference>
<reference evidence="7" key="1">
    <citation type="submission" date="2016-10" db="EMBL/GenBank/DDBJ databases">
        <title>The complete genome sequence of the rumen bacterium Butyrivibrio hungatei MB2003.</title>
        <authorList>
            <person name="Palevich N."/>
            <person name="Kelly W.J."/>
            <person name="Leahy S.C."/>
            <person name="Altermann E."/>
            <person name="Rakonjac J."/>
            <person name="Attwood G.T."/>
        </authorList>
    </citation>
    <scope>NUCLEOTIDE SEQUENCE [LARGE SCALE GENOMIC DNA]</scope>
    <source>
        <strain evidence="7">MB2003</strain>
    </source>
</reference>
<evidence type="ECO:0000256" key="3">
    <source>
        <dbReference type="ARBA" id="ARBA00024867"/>
    </source>
</evidence>
<feature type="modified residue" description="4-aspartylphosphate" evidence="4">
    <location>
        <position position="185"/>
    </location>
</feature>
<keyword evidence="2 4" id="KW-0597">Phosphoprotein</keyword>
<gene>
    <name evidence="6" type="ORF">bhn_I1381</name>
</gene>
<dbReference type="PANTHER" id="PTHR44591:SF23">
    <property type="entry name" value="CHEY SUBFAMILY"/>
    <property type="match status" value="1"/>
</dbReference>
<keyword evidence="7" id="KW-1185">Reference proteome</keyword>
<dbReference type="PANTHER" id="PTHR44591">
    <property type="entry name" value="STRESS RESPONSE REGULATOR PROTEIN 1"/>
    <property type="match status" value="1"/>
</dbReference>
<name>A0A1D9P228_9FIRM</name>
<dbReference type="SMART" id="SM00448">
    <property type="entry name" value="REC"/>
    <property type="match status" value="1"/>
</dbReference>
<evidence type="ECO:0000256" key="1">
    <source>
        <dbReference type="ARBA" id="ARBA00018672"/>
    </source>
</evidence>
<proteinExistence type="predicted"/>
<evidence type="ECO:0000313" key="7">
    <source>
        <dbReference type="Proteomes" id="UP000179284"/>
    </source>
</evidence>
<dbReference type="AlphaFoldDB" id="A0A1D9P228"/>
<dbReference type="KEGG" id="bhu:bhn_I1381"/>
<dbReference type="InterPro" id="IPR050595">
    <property type="entry name" value="Bact_response_regulator"/>
</dbReference>
<sequence>MENTSIFKKVVFTAEKESFILRALIEKVCSNRVDGQFVPFTVNDLNAVKDAATLFVLYLDDGIKQKEDTLHFLIDMVSQNDYKILLVGEEAEIDYTTKQMNADLIYKKFVRPVNNDEFITAIKAFFDKSNSGEFQKSIMIVDDDPQYLSLVRQWLKDSYRVFMANSGLQAIKYLGKNKVDLILLDHEMPVTSGPQVLEMLRSDPETSSIPVFFLTGKSDKESVMAVVSLRPEGYFLKDIKKEELLEKLKEFFIMHSA</sequence>